<evidence type="ECO:0000256" key="3">
    <source>
        <dbReference type="SAM" id="SignalP"/>
    </source>
</evidence>
<evidence type="ECO:0000313" key="5">
    <source>
        <dbReference type="EMBL" id="CAH9131590.1"/>
    </source>
</evidence>
<name>A0AAV0F7V7_9ASTE</name>
<accession>A0AAV0F7V7</accession>
<evidence type="ECO:0000256" key="1">
    <source>
        <dbReference type="ARBA" id="ARBA00022729"/>
    </source>
</evidence>
<dbReference type="Pfam" id="PF07983">
    <property type="entry name" value="X8"/>
    <property type="match status" value="1"/>
</dbReference>
<protein>
    <recommendedName>
        <fullName evidence="4">X8 domain-containing protein</fullName>
    </recommendedName>
</protein>
<dbReference type="PANTHER" id="PTHR31044">
    <property type="entry name" value="BETA-1,3 GLUCANASE"/>
    <property type="match status" value="1"/>
</dbReference>
<evidence type="ECO:0000313" key="6">
    <source>
        <dbReference type="Proteomes" id="UP001152523"/>
    </source>
</evidence>
<dbReference type="GO" id="GO:0009506">
    <property type="term" value="C:plasmodesma"/>
    <property type="evidence" value="ECO:0007669"/>
    <property type="project" value="UniProtKB-ARBA"/>
</dbReference>
<dbReference type="AlphaFoldDB" id="A0AAV0F7V7"/>
<comment type="caution">
    <text evidence="5">The sequence shown here is derived from an EMBL/GenBank/DDBJ whole genome shotgun (WGS) entry which is preliminary data.</text>
</comment>
<feature type="region of interest" description="Disordered" evidence="2">
    <location>
        <begin position="107"/>
        <end position="198"/>
    </location>
</feature>
<feature type="compositionally biased region" description="Low complexity" evidence="2">
    <location>
        <begin position="107"/>
        <end position="126"/>
    </location>
</feature>
<dbReference type="InterPro" id="IPR044788">
    <property type="entry name" value="X8_dom_prot"/>
</dbReference>
<evidence type="ECO:0000259" key="4">
    <source>
        <dbReference type="SMART" id="SM00768"/>
    </source>
</evidence>
<dbReference type="InterPro" id="IPR012946">
    <property type="entry name" value="X8"/>
</dbReference>
<keyword evidence="6" id="KW-1185">Reference proteome</keyword>
<dbReference type="Proteomes" id="UP001152523">
    <property type="component" value="Unassembled WGS sequence"/>
</dbReference>
<reference evidence="5" key="1">
    <citation type="submission" date="2022-07" db="EMBL/GenBank/DDBJ databases">
        <authorList>
            <person name="Macas J."/>
            <person name="Novak P."/>
            <person name="Neumann P."/>
        </authorList>
    </citation>
    <scope>NUCLEOTIDE SEQUENCE</scope>
</reference>
<evidence type="ECO:0000256" key="2">
    <source>
        <dbReference type="SAM" id="MobiDB-lite"/>
    </source>
</evidence>
<feature type="chain" id="PRO_5043650786" description="X8 domain-containing protein" evidence="3">
    <location>
        <begin position="21"/>
        <end position="228"/>
    </location>
</feature>
<sequence length="228" mass="21750">MAVFLLFSVLFLALVGHSRGASCVCKAGVGDAQLQKSIDYACGNGADCSAIAQGGACYQPNTLLDHCSYAVNSYYQKKSATGATCDFSGTATIATSSTQSNGICSAGTASGGTSTSTPTNTSPTSGGSTGTGIGTLPGTGAGTGTGSTGTGTGTGSTGTGTGTGTGIGGNVTPTFGGGVGLAPTGGITTTTDGSSAAESYPKSTGFLIALSLVALSFFAFAPPLMASF</sequence>
<dbReference type="EMBL" id="CAMAPF010000966">
    <property type="protein sequence ID" value="CAH9131590.1"/>
    <property type="molecule type" value="Genomic_DNA"/>
</dbReference>
<proteinExistence type="predicted"/>
<gene>
    <name evidence="5" type="ORF">CEPIT_LOCUS31505</name>
</gene>
<feature type="compositionally biased region" description="Low complexity" evidence="2">
    <location>
        <begin position="184"/>
        <end position="193"/>
    </location>
</feature>
<dbReference type="PANTHER" id="PTHR31044:SF60">
    <property type="entry name" value="PLASMODESMATA CALLOSE-BINDING PROTEIN 4"/>
    <property type="match status" value="1"/>
</dbReference>
<feature type="compositionally biased region" description="Gly residues" evidence="2">
    <location>
        <begin position="127"/>
        <end position="180"/>
    </location>
</feature>
<dbReference type="Gene3D" id="1.20.58.1040">
    <property type="match status" value="1"/>
</dbReference>
<dbReference type="SMART" id="SM00768">
    <property type="entry name" value="X8"/>
    <property type="match status" value="1"/>
</dbReference>
<organism evidence="5 6">
    <name type="scientific">Cuscuta epithymum</name>
    <dbReference type="NCBI Taxonomy" id="186058"/>
    <lineage>
        <taxon>Eukaryota</taxon>
        <taxon>Viridiplantae</taxon>
        <taxon>Streptophyta</taxon>
        <taxon>Embryophyta</taxon>
        <taxon>Tracheophyta</taxon>
        <taxon>Spermatophyta</taxon>
        <taxon>Magnoliopsida</taxon>
        <taxon>eudicotyledons</taxon>
        <taxon>Gunneridae</taxon>
        <taxon>Pentapetalae</taxon>
        <taxon>asterids</taxon>
        <taxon>lamiids</taxon>
        <taxon>Solanales</taxon>
        <taxon>Convolvulaceae</taxon>
        <taxon>Cuscuteae</taxon>
        <taxon>Cuscuta</taxon>
        <taxon>Cuscuta subgen. Cuscuta</taxon>
    </lineage>
</organism>
<keyword evidence="1 3" id="KW-0732">Signal</keyword>
<feature type="signal peptide" evidence="3">
    <location>
        <begin position="1"/>
        <end position="20"/>
    </location>
</feature>
<feature type="domain" description="X8" evidence="4">
    <location>
        <begin position="21"/>
        <end position="106"/>
    </location>
</feature>